<organism evidence="2 3">
    <name type="scientific">Citrullus colocynthis</name>
    <name type="common">colocynth</name>
    <dbReference type="NCBI Taxonomy" id="252529"/>
    <lineage>
        <taxon>Eukaryota</taxon>
        <taxon>Viridiplantae</taxon>
        <taxon>Streptophyta</taxon>
        <taxon>Embryophyta</taxon>
        <taxon>Tracheophyta</taxon>
        <taxon>Spermatophyta</taxon>
        <taxon>Magnoliopsida</taxon>
        <taxon>eudicotyledons</taxon>
        <taxon>Gunneridae</taxon>
        <taxon>Pentapetalae</taxon>
        <taxon>rosids</taxon>
        <taxon>fabids</taxon>
        <taxon>Cucurbitales</taxon>
        <taxon>Cucurbitaceae</taxon>
        <taxon>Benincaseae</taxon>
        <taxon>Citrullus</taxon>
    </lineage>
</organism>
<feature type="compositionally biased region" description="Polar residues" evidence="1">
    <location>
        <begin position="9"/>
        <end position="20"/>
    </location>
</feature>
<dbReference type="Proteomes" id="UP001642487">
    <property type="component" value="Chromosome 7"/>
</dbReference>
<evidence type="ECO:0000313" key="2">
    <source>
        <dbReference type="EMBL" id="CAK9325720.1"/>
    </source>
</evidence>
<evidence type="ECO:0000256" key="1">
    <source>
        <dbReference type="SAM" id="MobiDB-lite"/>
    </source>
</evidence>
<protein>
    <submittedName>
        <fullName evidence="2">Uncharacterized protein</fullName>
    </submittedName>
</protein>
<evidence type="ECO:0000313" key="3">
    <source>
        <dbReference type="Proteomes" id="UP001642487"/>
    </source>
</evidence>
<dbReference type="EMBL" id="OZ021741">
    <property type="protein sequence ID" value="CAK9325720.1"/>
    <property type="molecule type" value="Genomic_DNA"/>
</dbReference>
<keyword evidence="3" id="KW-1185">Reference proteome</keyword>
<sequence length="94" mass="10759">MAKEKKQRQSCGKTNSSTNRTQDRREFESFASAGYAHGGAAVGGRKRSVYRRRRRRLCRLLNSDRRLKLRISRFEYLTLFGAGRGGERIGGVCF</sequence>
<accession>A0ABP0Z1P2</accession>
<reference evidence="2 3" key="1">
    <citation type="submission" date="2024-03" db="EMBL/GenBank/DDBJ databases">
        <authorList>
            <person name="Gkanogiannis A."/>
            <person name="Becerra Lopez-Lavalle L."/>
        </authorList>
    </citation>
    <scope>NUCLEOTIDE SEQUENCE [LARGE SCALE GENOMIC DNA]</scope>
</reference>
<gene>
    <name evidence="2" type="ORF">CITCOLO1_LOCUS17990</name>
</gene>
<feature type="region of interest" description="Disordered" evidence="1">
    <location>
        <begin position="1"/>
        <end position="24"/>
    </location>
</feature>
<proteinExistence type="predicted"/>
<name>A0ABP0Z1P2_9ROSI</name>